<comment type="caution">
    <text evidence="3">The sequence shown here is derived from an EMBL/GenBank/DDBJ whole genome shotgun (WGS) entry which is preliminary data.</text>
</comment>
<evidence type="ECO:0000313" key="4">
    <source>
        <dbReference type="Proteomes" id="UP001055101"/>
    </source>
</evidence>
<sequence>MWTNENRARYDRSNLRYPSDLTDAEWVLIAPLIPPAKRGGGKRSVDLRAVVNGLMYVLSTGCQWRAIPKDLPARSTVHDYLDLWDYDGTLDRIHHTLYVACREQAGRDASPTAGVIDSQSVKGAEKRGPRSTRRATMRARRSRARSGTSSSTRRVS</sequence>
<gene>
    <name evidence="3" type="ORF">EKPJFOCH_1727</name>
</gene>
<name>A0ABQ4TN33_9HYPH</name>
<dbReference type="NCBIfam" id="NF033580">
    <property type="entry name" value="transpos_IS5_3"/>
    <property type="match status" value="1"/>
</dbReference>
<organism evidence="3 4">
    <name type="scientific">Methylobacterium thuringiense</name>
    <dbReference type="NCBI Taxonomy" id="1003091"/>
    <lineage>
        <taxon>Bacteria</taxon>
        <taxon>Pseudomonadati</taxon>
        <taxon>Pseudomonadota</taxon>
        <taxon>Alphaproteobacteria</taxon>
        <taxon>Hyphomicrobiales</taxon>
        <taxon>Methylobacteriaceae</taxon>
        <taxon>Methylobacterium</taxon>
    </lineage>
</organism>
<reference evidence="3" key="2">
    <citation type="submission" date="2021-08" db="EMBL/GenBank/DDBJ databases">
        <authorList>
            <person name="Tani A."/>
            <person name="Ola A."/>
            <person name="Ogura Y."/>
            <person name="Katsura K."/>
            <person name="Hayashi T."/>
        </authorList>
    </citation>
    <scope>NUCLEOTIDE SEQUENCE</scope>
    <source>
        <strain evidence="3">DSM 23674</strain>
    </source>
</reference>
<dbReference type="EMBL" id="BPRA01000007">
    <property type="protein sequence ID" value="GJE55238.1"/>
    <property type="molecule type" value="Genomic_DNA"/>
</dbReference>
<dbReference type="PANTHER" id="PTHR30007:SF0">
    <property type="entry name" value="TRANSPOSASE"/>
    <property type="match status" value="1"/>
</dbReference>
<feature type="domain" description="Insertion element IS402-like" evidence="2">
    <location>
        <begin position="21"/>
        <end position="94"/>
    </location>
</feature>
<evidence type="ECO:0000259" key="2">
    <source>
        <dbReference type="Pfam" id="PF13340"/>
    </source>
</evidence>
<dbReference type="PANTHER" id="PTHR30007">
    <property type="entry name" value="PHP DOMAIN PROTEIN"/>
    <property type="match status" value="1"/>
</dbReference>
<dbReference type="InterPro" id="IPR025161">
    <property type="entry name" value="IS402-like_dom"/>
</dbReference>
<evidence type="ECO:0000313" key="3">
    <source>
        <dbReference type="EMBL" id="GJE55238.1"/>
    </source>
</evidence>
<evidence type="ECO:0000256" key="1">
    <source>
        <dbReference type="SAM" id="MobiDB-lite"/>
    </source>
</evidence>
<dbReference type="Pfam" id="PF13340">
    <property type="entry name" value="DUF4096"/>
    <property type="match status" value="1"/>
</dbReference>
<feature type="compositionally biased region" description="Low complexity" evidence="1">
    <location>
        <begin position="145"/>
        <end position="156"/>
    </location>
</feature>
<feature type="region of interest" description="Disordered" evidence="1">
    <location>
        <begin position="106"/>
        <end position="156"/>
    </location>
</feature>
<proteinExistence type="predicted"/>
<protein>
    <recommendedName>
        <fullName evidence="2">Insertion element IS402-like domain-containing protein</fullName>
    </recommendedName>
</protein>
<reference evidence="3" key="1">
    <citation type="journal article" date="2021" name="Front. Microbiol.">
        <title>Comprehensive Comparative Genomics and Phenotyping of Methylobacterium Species.</title>
        <authorList>
            <person name="Alessa O."/>
            <person name="Ogura Y."/>
            <person name="Fujitani Y."/>
            <person name="Takami H."/>
            <person name="Hayashi T."/>
            <person name="Sahin N."/>
            <person name="Tani A."/>
        </authorList>
    </citation>
    <scope>NUCLEOTIDE SEQUENCE</scope>
    <source>
        <strain evidence="3">DSM 23674</strain>
    </source>
</reference>
<feature type="compositionally biased region" description="Basic residues" evidence="1">
    <location>
        <begin position="129"/>
        <end position="144"/>
    </location>
</feature>
<accession>A0ABQ4TN33</accession>
<dbReference type="Proteomes" id="UP001055101">
    <property type="component" value="Unassembled WGS sequence"/>
</dbReference>
<keyword evidence="4" id="KW-1185">Reference proteome</keyword>